<reference evidence="2 3" key="1">
    <citation type="submission" date="2019-06" db="EMBL/GenBank/DDBJ databases">
        <title>Lysobacter alkalisoli sp. nov. isolated from saline-alkali soil.</title>
        <authorList>
            <person name="Sun J.-Q."/>
            <person name="Xu L."/>
        </authorList>
    </citation>
    <scope>NUCLEOTIDE SEQUENCE [LARGE SCALE GENOMIC DNA]</scope>
    <source>
        <strain evidence="2 3">SJ-36</strain>
    </source>
</reference>
<evidence type="ECO:0000259" key="1">
    <source>
        <dbReference type="Pfam" id="PF13470"/>
    </source>
</evidence>
<keyword evidence="3" id="KW-1185">Reference proteome</keyword>
<proteinExistence type="predicted"/>
<dbReference type="AlphaFoldDB" id="A0A514BQU0"/>
<gene>
    <name evidence="2" type="ORF">FKV23_04145</name>
</gene>
<protein>
    <submittedName>
        <fullName evidence="2">Putative toxin-antitoxin system toxin component, PIN family</fullName>
    </submittedName>
</protein>
<dbReference type="PANTHER" id="PTHR34610">
    <property type="entry name" value="SSL7007 PROTEIN"/>
    <property type="match status" value="1"/>
</dbReference>
<dbReference type="InterPro" id="IPR002850">
    <property type="entry name" value="PIN_toxin-like"/>
</dbReference>
<dbReference type="Pfam" id="PF13470">
    <property type="entry name" value="PIN_3"/>
    <property type="match status" value="1"/>
</dbReference>
<feature type="domain" description="PIN" evidence="1">
    <location>
        <begin position="7"/>
        <end position="119"/>
    </location>
</feature>
<evidence type="ECO:0000313" key="3">
    <source>
        <dbReference type="Proteomes" id="UP000317199"/>
    </source>
</evidence>
<sequence length="145" mass="16414">MTATPPRIVLDTNAWLDLLVFDDPRIIAIGTAIRSGQVETVTNADCREEWRRVLGYPLLALESDRQRSLLQAFDASAVHLDTRPDETATLPRCRDPDDQKFLELAHASGARWLVSRDKALLRLNRHTRRDGLFAILVPEAWTSPD</sequence>
<dbReference type="InterPro" id="IPR002716">
    <property type="entry name" value="PIN_dom"/>
</dbReference>
<evidence type="ECO:0000313" key="2">
    <source>
        <dbReference type="EMBL" id="QDH69379.1"/>
    </source>
</evidence>
<dbReference type="NCBIfam" id="TIGR00305">
    <property type="entry name" value="putative toxin-antitoxin system toxin component, PIN family"/>
    <property type="match status" value="1"/>
</dbReference>
<dbReference type="OrthoDB" id="9802272at2"/>
<organism evidence="2 3">
    <name type="scientific">Marilutibacter alkalisoli</name>
    <dbReference type="NCBI Taxonomy" id="2591633"/>
    <lineage>
        <taxon>Bacteria</taxon>
        <taxon>Pseudomonadati</taxon>
        <taxon>Pseudomonadota</taxon>
        <taxon>Gammaproteobacteria</taxon>
        <taxon>Lysobacterales</taxon>
        <taxon>Lysobacteraceae</taxon>
        <taxon>Marilutibacter</taxon>
    </lineage>
</organism>
<name>A0A514BQU0_9GAMM</name>
<dbReference type="Proteomes" id="UP000317199">
    <property type="component" value="Chromosome"/>
</dbReference>
<dbReference type="EMBL" id="CP041242">
    <property type="protein sequence ID" value="QDH69379.1"/>
    <property type="molecule type" value="Genomic_DNA"/>
</dbReference>
<dbReference type="KEGG" id="lyj:FKV23_04145"/>
<dbReference type="SUPFAM" id="SSF88723">
    <property type="entry name" value="PIN domain-like"/>
    <property type="match status" value="1"/>
</dbReference>
<dbReference type="InterPro" id="IPR029060">
    <property type="entry name" value="PIN-like_dom_sf"/>
</dbReference>
<dbReference type="RefSeq" id="WP_141622721.1">
    <property type="nucleotide sequence ID" value="NZ_CP041242.1"/>
</dbReference>
<dbReference type="PANTHER" id="PTHR34610:SF3">
    <property type="entry name" value="SSL7007 PROTEIN"/>
    <property type="match status" value="1"/>
</dbReference>
<accession>A0A514BQU0</accession>